<dbReference type="VEuPathDB" id="FungiDB:CC1G_02116"/>
<proteinExistence type="predicted"/>
<protein>
    <recommendedName>
        <fullName evidence="3">F-box domain-containing protein</fullName>
    </recommendedName>
</protein>
<dbReference type="Proteomes" id="UP000001861">
    <property type="component" value="Unassembled WGS sequence"/>
</dbReference>
<dbReference type="InterPro" id="IPR032675">
    <property type="entry name" value="LRR_dom_sf"/>
</dbReference>
<dbReference type="Gene3D" id="3.80.10.10">
    <property type="entry name" value="Ribonuclease Inhibitor"/>
    <property type="match status" value="1"/>
</dbReference>
<evidence type="ECO:0008006" key="3">
    <source>
        <dbReference type="Google" id="ProtNLM"/>
    </source>
</evidence>
<dbReference type="KEGG" id="cci:CC1G_02116"/>
<accession>A8NK89</accession>
<reference evidence="1 2" key="1">
    <citation type="journal article" date="2010" name="Proc. Natl. Acad. Sci. U.S.A.">
        <title>Insights into evolution of multicellular fungi from the assembled chromosomes of the mushroom Coprinopsis cinerea (Coprinus cinereus).</title>
        <authorList>
            <person name="Stajich J.E."/>
            <person name="Wilke S.K."/>
            <person name="Ahren D."/>
            <person name="Au C.H."/>
            <person name="Birren B.W."/>
            <person name="Borodovsky M."/>
            <person name="Burns C."/>
            <person name="Canback B."/>
            <person name="Casselton L.A."/>
            <person name="Cheng C.K."/>
            <person name="Deng J."/>
            <person name="Dietrich F.S."/>
            <person name="Fargo D.C."/>
            <person name="Farman M.L."/>
            <person name="Gathman A.C."/>
            <person name="Goldberg J."/>
            <person name="Guigo R."/>
            <person name="Hoegger P.J."/>
            <person name="Hooker J.B."/>
            <person name="Huggins A."/>
            <person name="James T.Y."/>
            <person name="Kamada T."/>
            <person name="Kilaru S."/>
            <person name="Kodira C."/>
            <person name="Kues U."/>
            <person name="Kupfer D."/>
            <person name="Kwan H.S."/>
            <person name="Lomsadze A."/>
            <person name="Li W."/>
            <person name="Lilly W.W."/>
            <person name="Ma L.J."/>
            <person name="Mackey A.J."/>
            <person name="Manning G."/>
            <person name="Martin F."/>
            <person name="Muraguchi H."/>
            <person name="Natvig D.O."/>
            <person name="Palmerini H."/>
            <person name="Ramesh M.A."/>
            <person name="Rehmeyer C.J."/>
            <person name="Roe B.A."/>
            <person name="Shenoy N."/>
            <person name="Stanke M."/>
            <person name="Ter-Hovhannisyan V."/>
            <person name="Tunlid A."/>
            <person name="Velagapudi R."/>
            <person name="Vision T.J."/>
            <person name="Zeng Q."/>
            <person name="Zolan M.E."/>
            <person name="Pukkila P.J."/>
        </authorList>
    </citation>
    <scope>NUCLEOTIDE SEQUENCE [LARGE SCALE GENOMIC DNA]</scope>
    <source>
        <strain evidence="2">Okayama-7 / 130 / ATCC MYA-4618 / FGSC 9003</strain>
    </source>
</reference>
<gene>
    <name evidence="1" type="ORF">CC1G_02116</name>
</gene>
<dbReference type="Gene3D" id="1.20.1280.50">
    <property type="match status" value="1"/>
</dbReference>
<evidence type="ECO:0000313" key="1">
    <source>
        <dbReference type="EMBL" id="EAU87357.2"/>
    </source>
</evidence>
<dbReference type="GeneID" id="6010894"/>
<comment type="caution">
    <text evidence="1">The sequence shown here is derived from an EMBL/GenBank/DDBJ whole genome shotgun (WGS) entry which is preliminary data.</text>
</comment>
<dbReference type="AlphaFoldDB" id="A8NK89"/>
<name>A8NK89_COPC7</name>
<dbReference type="EMBL" id="AACS02000010">
    <property type="protein sequence ID" value="EAU87357.2"/>
    <property type="molecule type" value="Genomic_DNA"/>
</dbReference>
<sequence>MSYSHHTYPQPRPNASNLPVELIGEVFRHYIQNISDERSLPSDDPELPPDDTRTIDRLTTLPTGQIDSPLLLSQVCRSWRYTAVTTSSLWTSLSVKNPTPIDVKTVETWLARSKNRPLDITLEHSILSTAPTWTPPRNHTSAQEDGYVDPAFCHFDYEDNSDDEDRRALHDEIETSFRSIFNMVMAQSHRIRTLTIKITSGKRDLGLDWTGKEFPILTEFDVSELWWDRESRFSLQSALCQSRALTKAAMGGSLESPIYPRLGGIQSHWTRLIELKISMTSTYELLELLTLCRSLRRLEVTWGVGCIDTELLDRKWVSNGDGDDRRQRCIAPLLESLSVKFASPPDRLPFQLFWYLSAPNLSSLSVSRAIWDTPPHAKTLQEQEEDVAAFSRAFGHFSMRSEFSLRKLDLSLGWAIDTDDGIRSILRDPGVQHLERLGVRDCVVGDETLEELMFRLGSW</sequence>
<dbReference type="SUPFAM" id="SSF52047">
    <property type="entry name" value="RNI-like"/>
    <property type="match status" value="1"/>
</dbReference>
<dbReference type="InParanoid" id="A8NK89"/>
<dbReference type="RefSeq" id="XP_001834380.2">
    <property type="nucleotide sequence ID" value="XM_001834328.2"/>
</dbReference>
<dbReference type="OrthoDB" id="2269034at2759"/>
<dbReference type="HOGENOM" id="CLU_041300_0_0_1"/>
<evidence type="ECO:0000313" key="2">
    <source>
        <dbReference type="Proteomes" id="UP000001861"/>
    </source>
</evidence>
<organism evidence="1 2">
    <name type="scientific">Coprinopsis cinerea (strain Okayama-7 / 130 / ATCC MYA-4618 / FGSC 9003)</name>
    <name type="common">Inky cap fungus</name>
    <name type="synonym">Hormographiella aspergillata</name>
    <dbReference type="NCBI Taxonomy" id="240176"/>
    <lineage>
        <taxon>Eukaryota</taxon>
        <taxon>Fungi</taxon>
        <taxon>Dikarya</taxon>
        <taxon>Basidiomycota</taxon>
        <taxon>Agaricomycotina</taxon>
        <taxon>Agaricomycetes</taxon>
        <taxon>Agaricomycetidae</taxon>
        <taxon>Agaricales</taxon>
        <taxon>Agaricineae</taxon>
        <taxon>Psathyrellaceae</taxon>
        <taxon>Coprinopsis</taxon>
    </lineage>
</organism>
<keyword evidence="2" id="KW-1185">Reference proteome</keyword>